<evidence type="ECO:0000259" key="3">
    <source>
        <dbReference type="PROSITE" id="PS51186"/>
    </source>
</evidence>
<evidence type="ECO:0000313" key="5">
    <source>
        <dbReference type="Proteomes" id="UP000608071"/>
    </source>
</evidence>
<dbReference type="Proteomes" id="UP000608071">
    <property type="component" value="Unassembled WGS sequence"/>
</dbReference>
<dbReference type="InterPro" id="IPR050680">
    <property type="entry name" value="YpeA/RimI_acetyltransf"/>
</dbReference>
<evidence type="ECO:0000313" key="4">
    <source>
        <dbReference type="EMBL" id="MBD7969576.1"/>
    </source>
</evidence>
<dbReference type="SUPFAM" id="SSF55729">
    <property type="entry name" value="Acyl-CoA N-acyltransferases (Nat)"/>
    <property type="match status" value="1"/>
</dbReference>
<gene>
    <name evidence="4" type="ORF">H9647_16040</name>
</gene>
<dbReference type="CDD" id="cd04301">
    <property type="entry name" value="NAT_SF"/>
    <property type="match status" value="1"/>
</dbReference>
<dbReference type="RefSeq" id="WP_191801766.1">
    <property type="nucleotide sequence ID" value="NZ_JACSQL010000007.1"/>
</dbReference>
<sequence>MIIHSNDYRNHDGYRASFNRLSKLVFGIEFESLYQKGAWDDRYICHSFVADDEIIANVSVSKMNLVINGECKRALQIGTVMTHPEHRGKGLSKQLMENVLDTYEDTCDLFFLFANRTVLEFYPKFGFSTLPEHQFHLNISDGPKANLLSLVSLDKLDVSTKEHWNLIKQKLSSRKPISKHFGVTNNEGLFQFYALNVFHECLYYSRTDDAIIVFEHEGDLMHLYDIVSDKEVYIEALVSRITTEQTRKIRFHFTPDQIIDKAYAEPFGKHEDVLFIKSLFDLGKLPAFCIPKLAHA</sequence>
<protein>
    <submittedName>
        <fullName evidence="4">GNAT family N-acetyltransferase</fullName>
    </submittedName>
</protein>
<accession>A0ABR8T1G3</accession>
<feature type="domain" description="N-acetyltransferase" evidence="3">
    <location>
        <begin position="6"/>
        <end position="146"/>
    </location>
</feature>
<keyword evidence="2" id="KW-0012">Acyltransferase</keyword>
<dbReference type="InterPro" id="IPR016181">
    <property type="entry name" value="Acyl_CoA_acyltransferase"/>
</dbReference>
<comment type="caution">
    <text evidence="4">The sequence shown here is derived from an EMBL/GenBank/DDBJ whole genome shotgun (WGS) entry which is preliminary data.</text>
</comment>
<keyword evidence="5" id="KW-1185">Reference proteome</keyword>
<name>A0ABR8T1G3_9BACL</name>
<dbReference type="PANTHER" id="PTHR43420">
    <property type="entry name" value="ACETYLTRANSFERASE"/>
    <property type="match status" value="1"/>
</dbReference>
<dbReference type="EMBL" id="JACSQL010000007">
    <property type="protein sequence ID" value="MBD7969576.1"/>
    <property type="molecule type" value="Genomic_DNA"/>
</dbReference>
<keyword evidence="1" id="KW-0808">Transferase</keyword>
<evidence type="ECO:0000256" key="1">
    <source>
        <dbReference type="ARBA" id="ARBA00022679"/>
    </source>
</evidence>
<evidence type="ECO:0000256" key="2">
    <source>
        <dbReference type="ARBA" id="ARBA00023315"/>
    </source>
</evidence>
<dbReference type="PROSITE" id="PS51186">
    <property type="entry name" value="GNAT"/>
    <property type="match status" value="1"/>
</dbReference>
<dbReference type="InterPro" id="IPR000182">
    <property type="entry name" value="GNAT_dom"/>
</dbReference>
<proteinExistence type="predicted"/>
<dbReference type="PANTHER" id="PTHR43420:SF31">
    <property type="entry name" value="ACETYLTRANSFERASE"/>
    <property type="match status" value="1"/>
</dbReference>
<reference evidence="4 5" key="1">
    <citation type="submission" date="2020-08" db="EMBL/GenBank/DDBJ databases">
        <title>A Genomic Blueprint of the Chicken Gut Microbiome.</title>
        <authorList>
            <person name="Gilroy R."/>
            <person name="Ravi A."/>
            <person name="Getino M."/>
            <person name="Pursley I."/>
            <person name="Horton D.L."/>
            <person name="Alikhan N.-F."/>
            <person name="Baker D."/>
            <person name="Gharbi K."/>
            <person name="Hall N."/>
            <person name="Watson M."/>
            <person name="Adriaenssens E.M."/>
            <person name="Foster-Nyarko E."/>
            <person name="Jarju S."/>
            <person name="Secka A."/>
            <person name="Antonio M."/>
            <person name="Oren A."/>
            <person name="Chaudhuri R."/>
            <person name="La Ragione R.M."/>
            <person name="Hildebrand F."/>
            <person name="Pallen M.J."/>
        </authorList>
    </citation>
    <scope>NUCLEOTIDE SEQUENCE [LARGE SCALE GENOMIC DNA]</scope>
    <source>
        <strain evidence="4 5">Sa2BVA9</strain>
    </source>
</reference>
<organism evidence="4 5">
    <name type="scientific">Paenibacillus gallinarum</name>
    <dbReference type="NCBI Taxonomy" id="2762232"/>
    <lineage>
        <taxon>Bacteria</taxon>
        <taxon>Bacillati</taxon>
        <taxon>Bacillota</taxon>
        <taxon>Bacilli</taxon>
        <taxon>Bacillales</taxon>
        <taxon>Paenibacillaceae</taxon>
        <taxon>Paenibacillus</taxon>
    </lineage>
</organism>
<dbReference type="Gene3D" id="3.40.630.30">
    <property type="match status" value="1"/>
</dbReference>
<dbReference type="Pfam" id="PF13527">
    <property type="entry name" value="Acetyltransf_9"/>
    <property type="match status" value="1"/>
</dbReference>